<dbReference type="PANTHER" id="PTHR47994:SF5">
    <property type="entry name" value="F14D16.11-RELATED"/>
    <property type="match status" value="1"/>
</dbReference>
<dbReference type="InterPro" id="IPR001005">
    <property type="entry name" value="SANT/Myb"/>
</dbReference>
<dbReference type="CDD" id="cd00167">
    <property type="entry name" value="SANT"/>
    <property type="match status" value="2"/>
</dbReference>
<feature type="domain" description="HTH myb-type" evidence="10">
    <location>
        <begin position="66"/>
        <end position="116"/>
    </location>
</feature>
<dbReference type="InterPro" id="IPR017930">
    <property type="entry name" value="Myb_dom"/>
</dbReference>
<evidence type="ECO:0000256" key="3">
    <source>
        <dbReference type="ARBA" id="ARBA00022737"/>
    </source>
</evidence>
<evidence type="ECO:0000259" key="9">
    <source>
        <dbReference type="PROSITE" id="PS50090"/>
    </source>
</evidence>
<feature type="domain" description="HTH myb-type" evidence="10">
    <location>
        <begin position="9"/>
        <end position="65"/>
    </location>
</feature>
<dbReference type="EMBL" id="CM004401">
    <property type="protein sequence ID" value="OAY29850.1"/>
    <property type="molecule type" value="Genomic_DNA"/>
</dbReference>
<comment type="subcellular location">
    <subcellularLocation>
        <location evidence="1">Nucleus</location>
    </subcellularLocation>
</comment>
<dbReference type="SMART" id="SM00717">
    <property type="entry name" value="SANT"/>
    <property type="match status" value="2"/>
</dbReference>
<organism evidence="11 12">
    <name type="scientific">Manihot esculenta</name>
    <name type="common">Cassava</name>
    <name type="synonym">Jatropha manihot</name>
    <dbReference type="NCBI Taxonomy" id="3983"/>
    <lineage>
        <taxon>Eukaryota</taxon>
        <taxon>Viridiplantae</taxon>
        <taxon>Streptophyta</taxon>
        <taxon>Embryophyta</taxon>
        <taxon>Tracheophyta</taxon>
        <taxon>Spermatophyta</taxon>
        <taxon>Magnoliopsida</taxon>
        <taxon>eudicotyledons</taxon>
        <taxon>Gunneridae</taxon>
        <taxon>Pentapetalae</taxon>
        <taxon>rosids</taxon>
        <taxon>fabids</taxon>
        <taxon>Malpighiales</taxon>
        <taxon>Euphorbiaceae</taxon>
        <taxon>Crotonoideae</taxon>
        <taxon>Manihoteae</taxon>
        <taxon>Manihot</taxon>
    </lineage>
</organism>
<evidence type="ECO:0000313" key="11">
    <source>
        <dbReference type="EMBL" id="OAY29850.1"/>
    </source>
</evidence>
<evidence type="ECO:0000256" key="2">
    <source>
        <dbReference type="ARBA" id="ARBA00022473"/>
    </source>
</evidence>
<keyword evidence="7" id="KW-0539">Nucleus</keyword>
<name>A0A2C9UH10_MANES</name>
<dbReference type="PROSITE" id="PS50090">
    <property type="entry name" value="MYB_LIKE"/>
    <property type="match status" value="2"/>
</dbReference>
<dbReference type="GO" id="GO:0009555">
    <property type="term" value="P:pollen development"/>
    <property type="evidence" value="ECO:0007669"/>
    <property type="project" value="UniProtKB-ARBA"/>
</dbReference>
<keyword evidence="4" id="KW-0805">Transcription regulation</keyword>
<dbReference type="InterPro" id="IPR015495">
    <property type="entry name" value="Myb_TF_plants"/>
</dbReference>
<evidence type="ECO:0000256" key="1">
    <source>
        <dbReference type="ARBA" id="ARBA00004123"/>
    </source>
</evidence>
<evidence type="ECO:0000259" key="10">
    <source>
        <dbReference type="PROSITE" id="PS51294"/>
    </source>
</evidence>
<evidence type="ECO:0000256" key="8">
    <source>
        <dbReference type="SAM" id="MobiDB-lite"/>
    </source>
</evidence>
<accession>A0A2C9UH10</accession>
<feature type="domain" description="Myb-like" evidence="9">
    <location>
        <begin position="62"/>
        <end position="112"/>
    </location>
</feature>
<protein>
    <recommendedName>
        <fullName evidence="13">MYB family protein</fullName>
    </recommendedName>
</protein>
<dbReference type="InterPro" id="IPR009057">
    <property type="entry name" value="Homeodomain-like_sf"/>
</dbReference>
<dbReference type="SUPFAM" id="SSF46689">
    <property type="entry name" value="Homeodomain-like"/>
    <property type="match status" value="1"/>
</dbReference>
<dbReference type="SMR" id="A0A2C9UH10"/>
<evidence type="ECO:0000313" key="12">
    <source>
        <dbReference type="Proteomes" id="UP000091857"/>
    </source>
</evidence>
<comment type="caution">
    <text evidence="11">The sequence shown here is derived from an EMBL/GenBank/DDBJ whole genome shotgun (WGS) entry which is preliminary data.</text>
</comment>
<dbReference type="FunFam" id="1.10.10.60:FF:000015">
    <property type="entry name" value="Transcription factor RAX3"/>
    <property type="match status" value="1"/>
</dbReference>
<sequence length="326" mass="36537">MGRPPCCDKSNVKRGLWTAEEDAKILAYVSNHGIGNWTLVPKKAGLNRCGKSCRLRWTNYLRPDLKHDNFTPQEEELIINLHKAVGSRWSLIARQLPGRTDNDVKNYWNTKLRKKLTEMGIDPITHKPFSQILSDYGNISGLSNPRNQIASFNKNLNSNLITKPEPSFVLTSSNNVILKQENSWELLPQFQATSHELVQPHLFNEVSSSSSSSSSTSVAQSQPPLTPSSPSLWSEFLLGDPLVYVDFQQQQQQKQDSLGAISSTSKQIDMLFQGKFASGNEDFGWYDQRGIYGDASSSSASSFVDGILDKDREMGSQFPEILDPFF</sequence>
<dbReference type="Proteomes" id="UP000091857">
    <property type="component" value="Chromosome 15"/>
</dbReference>
<keyword evidence="6" id="KW-0804">Transcription</keyword>
<dbReference type="Gene3D" id="1.10.10.60">
    <property type="entry name" value="Homeodomain-like"/>
    <property type="match status" value="2"/>
</dbReference>
<dbReference type="OrthoDB" id="2143914at2759"/>
<dbReference type="Gramene" id="Manes.15G175900.1.v8.1">
    <property type="protein sequence ID" value="Manes.15G175900.1.v8.1.CDS"/>
    <property type="gene ID" value="Manes.15G175900.v8.1"/>
</dbReference>
<dbReference type="GO" id="GO:0048658">
    <property type="term" value="P:anther wall tapetum development"/>
    <property type="evidence" value="ECO:0007669"/>
    <property type="project" value="UniProtKB-ARBA"/>
</dbReference>
<reference evidence="12" key="1">
    <citation type="journal article" date="2016" name="Nat. Biotechnol.">
        <title>Sequencing wild and cultivated cassava and related species reveals extensive interspecific hybridization and genetic diversity.</title>
        <authorList>
            <person name="Bredeson J.V."/>
            <person name="Lyons J.B."/>
            <person name="Prochnik S.E."/>
            <person name="Wu G.A."/>
            <person name="Ha C.M."/>
            <person name="Edsinger-Gonzales E."/>
            <person name="Grimwood J."/>
            <person name="Schmutz J."/>
            <person name="Rabbi I.Y."/>
            <person name="Egesi C."/>
            <person name="Nauluvula P."/>
            <person name="Lebot V."/>
            <person name="Ndunguru J."/>
            <person name="Mkamilo G."/>
            <person name="Bart R.S."/>
            <person name="Setter T.L."/>
            <person name="Gleadow R.M."/>
            <person name="Kulakow P."/>
            <person name="Ferguson M.E."/>
            <person name="Rounsley S."/>
            <person name="Rokhsar D.S."/>
        </authorList>
    </citation>
    <scope>NUCLEOTIDE SEQUENCE [LARGE SCALE GENOMIC DNA]</scope>
    <source>
        <strain evidence="12">cv. AM560-2</strain>
    </source>
</reference>
<proteinExistence type="predicted"/>
<keyword evidence="2" id="KW-0217">Developmental protein</keyword>
<evidence type="ECO:0008006" key="13">
    <source>
        <dbReference type="Google" id="ProtNLM"/>
    </source>
</evidence>
<evidence type="ECO:0000256" key="6">
    <source>
        <dbReference type="ARBA" id="ARBA00023163"/>
    </source>
</evidence>
<dbReference type="GO" id="GO:0003700">
    <property type="term" value="F:DNA-binding transcription factor activity"/>
    <property type="evidence" value="ECO:0000318"/>
    <property type="project" value="GO_Central"/>
</dbReference>
<keyword evidence="12" id="KW-1185">Reference proteome</keyword>
<feature type="region of interest" description="Disordered" evidence="8">
    <location>
        <begin position="208"/>
        <end position="227"/>
    </location>
</feature>
<dbReference type="AlphaFoldDB" id="A0A2C9UH10"/>
<dbReference type="FunFam" id="1.10.10.60:FF:000204">
    <property type="entry name" value="transcription factor MYB80"/>
    <property type="match status" value="1"/>
</dbReference>
<dbReference type="PANTHER" id="PTHR47994">
    <property type="entry name" value="F14D16.11-RELATED"/>
    <property type="match status" value="1"/>
</dbReference>
<evidence type="ECO:0000256" key="4">
    <source>
        <dbReference type="ARBA" id="ARBA00023015"/>
    </source>
</evidence>
<dbReference type="Pfam" id="PF00249">
    <property type="entry name" value="Myb_DNA-binding"/>
    <property type="match status" value="2"/>
</dbReference>
<evidence type="ECO:0000256" key="7">
    <source>
        <dbReference type="ARBA" id="ARBA00023242"/>
    </source>
</evidence>
<dbReference type="GO" id="GO:0005634">
    <property type="term" value="C:nucleus"/>
    <property type="evidence" value="ECO:0000318"/>
    <property type="project" value="GO_Central"/>
</dbReference>
<dbReference type="GO" id="GO:0003677">
    <property type="term" value="F:DNA binding"/>
    <property type="evidence" value="ECO:0007669"/>
    <property type="project" value="UniProtKB-KW"/>
</dbReference>
<gene>
    <name evidence="11" type="ORF">MANES_15G175900v8</name>
</gene>
<keyword evidence="5" id="KW-0238">DNA-binding</keyword>
<keyword evidence="3" id="KW-0677">Repeat</keyword>
<evidence type="ECO:0000256" key="5">
    <source>
        <dbReference type="ARBA" id="ARBA00023125"/>
    </source>
</evidence>
<dbReference type="PROSITE" id="PS51294">
    <property type="entry name" value="HTH_MYB"/>
    <property type="match status" value="2"/>
</dbReference>
<feature type="domain" description="Myb-like" evidence="9">
    <location>
        <begin position="9"/>
        <end position="61"/>
    </location>
</feature>